<organism evidence="1 2">
    <name type="scientific">Triticum turgidum subsp. durum</name>
    <name type="common">Durum wheat</name>
    <name type="synonym">Triticum durum</name>
    <dbReference type="NCBI Taxonomy" id="4567"/>
    <lineage>
        <taxon>Eukaryota</taxon>
        <taxon>Viridiplantae</taxon>
        <taxon>Streptophyta</taxon>
        <taxon>Embryophyta</taxon>
        <taxon>Tracheophyta</taxon>
        <taxon>Spermatophyta</taxon>
        <taxon>Magnoliopsida</taxon>
        <taxon>Liliopsida</taxon>
        <taxon>Poales</taxon>
        <taxon>Poaceae</taxon>
        <taxon>BOP clade</taxon>
        <taxon>Pooideae</taxon>
        <taxon>Triticodae</taxon>
        <taxon>Triticeae</taxon>
        <taxon>Triticinae</taxon>
        <taxon>Triticum</taxon>
    </lineage>
</organism>
<dbReference type="Proteomes" id="UP000324705">
    <property type="component" value="Chromosome 3A"/>
</dbReference>
<evidence type="ECO:0000313" key="2">
    <source>
        <dbReference type="Proteomes" id="UP000324705"/>
    </source>
</evidence>
<dbReference type="Gramene" id="TRITD3Av1G287170.1">
    <property type="protein sequence ID" value="TRITD3Av1G287170.1"/>
    <property type="gene ID" value="TRITD3Av1G287170"/>
</dbReference>
<keyword evidence="2" id="KW-1185">Reference proteome</keyword>
<sequence>MPSQRKISALQAFEIETADDSGIVPLVLLLGLGQAGGRRGPAIATLLSEAPCSRKIARRPRHAPRLVATLILVQVGRAAPGHRRRRIPSRARWEEAPACRCRQARRSRRCSAACVLRRLPAASSGIRVAVKLRRLQSALAAALRPSLAAGSAGVEQSCGFGETVAKLH</sequence>
<protein>
    <submittedName>
        <fullName evidence="1">Uncharacterized protein</fullName>
    </submittedName>
</protein>
<proteinExistence type="predicted"/>
<dbReference type="AlphaFoldDB" id="A0A9R0S0Y8"/>
<gene>
    <name evidence="1" type="ORF">TRITD_3Av1G287170</name>
</gene>
<accession>A0A9R0S0Y8</accession>
<reference evidence="1 2" key="1">
    <citation type="submission" date="2017-09" db="EMBL/GenBank/DDBJ databases">
        <authorList>
            <consortium name="International Durum Wheat Genome Sequencing Consortium (IDWGSC)"/>
            <person name="Milanesi L."/>
        </authorList>
    </citation>
    <scope>NUCLEOTIDE SEQUENCE [LARGE SCALE GENOMIC DNA]</scope>
    <source>
        <strain evidence="2">cv. Svevo</strain>
    </source>
</reference>
<name>A0A9R0S0Y8_TRITD</name>
<evidence type="ECO:0000313" key="1">
    <source>
        <dbReference type="EMBL" id="VAH70440.1"/>
    </source>
</evidence>
<dbReference type="EMBL" id="LT934115">
    <property type="protein sequence ID" value="VAH70440.1"/>
    <property type="molecule type" value="Genomic_DNA"/>
</dbReference>